<dbReference type="SUPFAM" id="SSF53822">
    <property type="entry name" value="Periplasmic binding protein-like I"/>
    <property type="match status" value="1"/>
</dbReference>
<dbReference type="EMBL" id="FQZK01000006">
    <property type="protein sequence ID" value="SHJ47658.1"/>
    <property type="molecule type" value="Genomic_DNA"/>
</dbReference>
<dbReference type="InterPro" id="IPR050555">
    <property type="entry name" value="Bact_Solute-Bind_Prot2"/>
</dbReference>
<gene>
    <name evidence="5" type="ORF">SAMN05421803_106184</name>
</gene>
<dbReference type="OrthoDB" id="257716at2"/>
<dbReference type="PROSITE" id="PS51257">
    <property type="entry name" value="PROKAR_LIPOPROTEIN"/>
    <property type="match status" value="1"/>
</dbReference>
<dbReference type="STRING" id="758803.SAMN05421803_106184"/>
<keyword evidence="5" id="KW-0762">Sugar transport</keyword>
<dbReference type="PANTHER" id="PTHR30036:SF7">
    <property type="entry name" value="ABC TRANSPORTER PERIPLASMIC-BINDING PROTEIN YPHF"/>
    <property type="match status" value="1"/>
</dbReference>
<dbReference type="InterPro" id="IPR028082">
    <property type="entry name" value="Peripla_BP_I"/>
</dbReference>
<reference evidence="5 6" key="1">
    <citation type="submission" date="2016-11" db="EMBL/GenBank/DDBJ databases">
        <authorList>
            <person name="Jaros S."/>
            <person name="Januszkiewicz K."/>
            <person name="Wedrychowicz H."/>
        </authorList>
    </citation>
    <scope>NUCLEOTIDE SEQUENCE [LARGE SCALE GENOMIC DNA]</scope>
    <source>
        <strain evidence="5 6">CGMCC 4.5723</strain>
    </source>
</reference>
<dbReference type="InterPro" id="IPR025997">
    <property type="entry name" value="SBP_2_dom"/>
</dbReference>
<dbReference type="Gene3D" id="3.40.50.2300">
    <property type="match status" value="2"/>
</dbReference>
<name>A0A1M6JLW7_9ACTN</name>
<dbReference type="GO" id="GO:0030246">
    <property type="term" value="F:carbohydrate binding"/>
    <property type="evidence" value="ECO:0007669"/>
    <property type="project" value="TreeGrafter"/>
</dbReference>
<comment type="subcellular location">
    <subcellularLocation>
        <location evidence="1">Cell envelope</location>
    </subcellularLocation>
</comment>
<evidence type="ECO:0000313" key="6">
    <source>
        <dbReference type="Proteomes" id="UP000184452"/>
    </source>
</evidence>
<evidence type="ECO:0000313" key="5">
    <source>
        <dbReference type="EMBL" id="SHJ47658.1"/>
    </source>
</evidence>
<dbReference type="GO" id="GO:0030288">
    <property type="term" value="C:outer membrane-bounded periplasmic space"/>
    <property type="evidence" value="ECO:0007669"/>
    <property type="project" value="TreeGrafter"/>
</dbReference>
<comment type="similarity">
    <text evidence="2">Belongs to the bacterial solute-binding protein 2 family.</text>
</comment>
<dbReference type="RefSeq" id="WP_073379464.1">
    <property type="nucleotide sequence ID" value="NZ_FQZK01000006.1"/>
</dbReference>
<evidence type="ECO:0000256" key="3">
    <source>
        <dbReference type="SAM" id="SignalP"/>
    </source>
</evidence>
<evidence type="ECO:0000256" key="1">
    <source>
        <dbReference type="ARBA" id="ARBA00004196"/>
    </source>
</evidence>
<dbReference type="Pfam" id="PF13407">
    <property type="entry name" value="Peripla_BP_4"/>
    <property type="match status" value="1"/>
</dbReference>
<proteinExistence type="inferred from homology"/>
<keyword evidence="3" id="KW-0732">Signal</keyword>
<feature type="domain" description="Periplasmic binding protein" evidence="4">
    <location>
        <begin position="46"/>
        <end position="288"/>
    </location>
</feature>
<feature type="signal peptide" evidence="3">
    <location>
        <begin position="1"/>
        <end position="25"/>
    </location>
</feature>
<protein>
    <submittedName>
        <fullName evidence="5">Simple sugar transport system substrate-binding protein</fullName>
    </submittedName>
</protein>
<evidence type="ECO:0000259" key="4">
    <source>
        <dbReference type="Pfam" id="PF13407"/>
    </source>
</evidence>
<feature type="chain" id="PRO_5039243111" evidence="3">
    <location>
        <begin position="26"/>
        <end position="326"/>
    </location>
</feature>
<dbReference type="Proteomes" id="UP000184452">
    <property type="component" value="Unassembled WGS sequence"/>
</dbReference>
<evidence type="ECO:0000256" key="2">
    <source>
        <dbReference type="ARBA" id="ARBA00007639"/>
    </source>
</evidence>
<accession>A0A1M6JLW7</accession>
<organism evidence="5 6">
    <name type="scientific">Nocardiopsis flavescens</name>
    <dbReference type="NCBI Taxonomy" id="758803"/>
    <lineage>
        <taxon>Bacteria</taxon>
        <taxon>Bacillati</taxon>
        <taxon>Actinomycetota</taxon>
        <taxon>Actinomycetes</taxon>
        <taxon>Streptosporangiales</taxon>
        <taxon>Nocardiopsidaceae</taxon>
        <taxon>Nocardiopsis</taxon>
    </lineage>
</organism>
<keyword evidence="5" id="KW-0813">Transport</keyword>
<sequence length="326" mass="33649">MPRPNPRTAPALAAAALLLAATACSSQGGRSEPAADGADAPELTIAMITHQVQGDTFWDIVRTGAEAAADKSGATLEYAADPEASEQANLVQNAVDRGVDGIALTLSSPDAMAGAVDAATEAGIPVVALNAGMDQWQDMGVQQYFGTDEHLAGEAFGERLAEEGAQNVVCVIHEQGNVSLEARCEGLAEGFGGESDILYVDSANMPEVRSTISSRLEESADIDHVAALGAPIAVTAVDAVADAGSEAVVSTFDTNAELVELIRAGDVAWAVDQQPYLQGYLAVDSLWLYNTNGNTIGGGEAVLTGPAFIDEGNIDQVAEYAERGTR</sequence>
<keyword evidence="6" id="KW-1185">Reference proteome</keyword>
<dbReference type="PANTHER" id="PTHR30036">
    <property type="entry name" value="D-XYLOSE-BINDING PERIPLASMIC PROTEIN"/>
    <property type="match status" value="1"/>
</dbReference>
<dbReference type="AlphaFoldDB" id="A0A1M6JLW7"/>